<dbReference type="Pfam" id="PF26259">
    <property type="entry name" value="DUF8063"/>
    <property type="match status" value="1"/>
</dbReference>
<keyword evidence="4" id="KW-1185">Reference proteome</keyword>
<accession>A0A6B0T3Z9</accession>
<evidence type="ECO:0000256" key="2">
    <source>
        <dbReference type="SAM" id="Phobius"/>
    </source>
</evidence>
<dbReference type="EMBL" id="WUUT01000001">
    <property type="protein sequence ID" value="MXR50203.1"/>
    <property type="molecule type" value="Genomic_DNA"/>
</dbReference>
<dbReference type="RefSeq" id="WP_159762357.1">
    <property type="nucleotide sequence ID" value="NZ_WUUT01000001.1"/>
</dbReference>
<name>A0A6B0T3Z9_9EURY</name>
<reference evidence="3 4" key="1">
    <citation type="submission" date="2019-12" db="EMBL/GenBank/DDBJ databases">
        <title>Isolation and characterization of three novel carbon monoxide-oxidizing members of Halobacteria from salione crusts and soils.</title>
        <authorList>
            <person name="Myers M.R."/>
            <person name="King G.M."/>
        </authorList>
    </citation>
    <scope>NUCLEOTIDE SEQUENCE [LARGE SCALE GENOMIC DNA]</scope>
    <source>
        <strain evidence="3 4">WSH3</strain>
    </source>
</reference>
<dbReference type="Proteomes" id="UP000466535">
    <property type="component" value="Unassembled WGS sequence"/>
</dbReference>
<feature type="transmembrane region" description="Helical" evidence="2">
    <location>
        <begin position="211"/>
        <end position="231"/>
    </location>
</feature>
<evidence type="ECO:0000313" key="4">
    <source>
        <dbReference type="Proteomes" id="UP000466535"/>
    </source>
</evidence>
<feature type="compositionally biased region" description="Low complexity" evidence="1">
    <location>
        <begin position="502"/>
        <end position="511"/>
    </location>
</feature>
<comment type="caution">
    <text evidence="3">The sequence shown here is derived from an EMBL/GenBank/DDBJ whole genome shotgun (WGS) entry which is preliminary data.</text>
</comment>
<organism evidence="3 4">
    <name type="scientific">Halovenus carboxidivorans</name>
    <dbReference type="NCBI Taxonomy" id="2692199"/>
    <lineage>
        <taxon>Archaea</taxon>
        <taxon>Methanobacteriati</taxon>
        <taxon>Methanobacteriota</taxon>
        <taxon>Stenosarchaea group</taxon>
        <taxon>Halobacteria</taxon>
        <taxon>Halobacteriales</taxon>
        <taxon>Haloarculaceae</taxon>
        <taxon>Halovenus</taxon>
    </lineage>
</organism>
<dbReference type="InterPro" id="IPR058376">
    <property type="entry name" value="DUF8063"/>
</dbReference>
<evidence type="ECO:0000256" key="1">
    <source>
        <dbReference type="SAM" id="MobiDB-lite"/>
    </source>
</evidence>
<feature type="region of interest" description="Disordered" evidence="1">
    <location>
        <begin position="488"/>
        <end position="517"/>
    </location>
</feature>
<dbReference type="AlphaFoldDB" id="A0A6B0T3Z9"/>
<keyword evidence="2" id="KW-0472">Membrane</keyword>
<protein>
    <submittedName>
        <fullName evidence="3">Uncharacterized protein</fullName>
    </submittedName>
</protein>
<feature type="transmembrane region" description="Helical" evidence="2">
    <location>
        <begin position="269"/>
        <end position="290"/>
    </location>
</feature>
<feature type="transmembrane region" description="Helical" evidence="2">
    <location>
        <begin position="296"/>
        <end position="319"/>
    </location>
</feature>
<sequence length="517" mass="58496">MSYRLVMVVSILLIASVVSPVAVAQESTGNISTEDVPSEDEVLRIVTNDFTSQVDEVRAWLESNRSENFPDLRSDAQQFVDEIEQQNQNATEGLNGSKRISESVRVVGYEFDRENETVEFALEVDERTTVTLQDVGNLIQSDSSYTYRSEVLRKGTHRFSINATEADYNGNYTQKIAITDATNQRGNTISRKVKSTGYFSLIKDNATFGDFYVVGGFAMLSAVISIIVWILRKKDKMSTQVREIIYKQESYKIDESDSKWQKLVRTVKGLFTIRNIVIALIPIGFIFWYFTFEIPVWVWIGLATSVLALPIAYILAPFVNKIAPIFRPSYQIYLESNPEMDDGDGNLGSDMPFRAWQTNDDGSEHIDVEGEKRTFTMGSTTVHIVNEFNPEEGTAIAGDYTSVPEEMWFRIRQTAYESRRRNNALKNYAIKTRREINNVIDEVSVVHHNDLIEKENDVEQYKGGRLNEIIKDKLPGYKKLAEGEILDEDYADRVGSDDSDGSTDSTDSDNNGGDGDE</sequence>
<proteinExistence type="predicted"/>
<evidence type="ECO:0000313" key="3">
    <source>
        <dbReference type="EMBL" id="MXR50203.1"/>
    </source>
</evidence>
<keyword evidence="2" id="KW-0812">Transmembrane</keyword>
<gene>
    <name evidence="3" type="ORF">GRX03_01075</name>
</gene>
<keyword evidence="2" id="KW-1133">Transmembrane helix</keyword>